<organism evidence="5 6">
    <name type="scientific">Cuscuta europaea</name>
    <name type="common">European dodder</name>
    <dbReference type="NCBI Taxonomy" id="41803"/>
    <lineage>
        <taxon>Eukaryota</taxon>
        <taxon>Viridiplantae</taxon>
        <taxon>Streptophyta</taxon>
        <taxon>Embryophyta</taxon>
        <taxon>Tracheophyta</taxon>
        <taxon>Spermatophyta</taxon>
        <taxon>Magnoliopsida</taxon>
        <taxon>eudicotyledons</taxon>
        <taxon>Gunneridae</taxon>
        <taxon>Pentapetalae</taxon>
        <taxon>asterids</taxon>
        <taxon>lamiids</taxon>
        <taxon>Solanales</taxon>
        <taxon>Convolvulaceae</taxon>
        <taxon>Cuscuteae</taxon>
        <taxon>Cuscuta</taxon>
        <taxon>Cuscuta subgen. Cuscuta</taxon>
    </lineage>
</organism>
<keyword evidence="6" id="KW-1185">Reference proteome</keyword>
<accession>A0A9P1DZD0</accession>
<evidence type="ECO:0000313" key="6">
    <source>
        <dbReference type="Proteomes" id="UP001152484"/>
    </source>
</evidence>
<feature type="compositionally biased region" description="Polar residues" evidence="4">
    <location>
        <begin position="189"/>
        <end position="198"/>
    </location>
</feature>
<evidence type="ECO:0000313" key="5">
    <source>
        <dbReference type="EMBL" id="CAH9066278.1"/>
    </source>
</evidence>
<evidence type="ECO:0000256" key="1">
    <source>
        <dbReference type="ARBA" id="ARBA00004177"/>
    </source>
</evidence>
<dbReference type="OrthoDB" id="5592979at2759"/>
<dbReference type="InterPro" id="IPR005024">
    <property type="entry name" value="Snf7_fam"/>
</dbReference>
<dbReference type="GO" id="GO:0006900">
    <property type="term" value="P:vesicle budding from membrane"/>
    <property type="evidence" value="ECO:0007669"/>
    <property type="project" value="TreeGrafter"/>
</dbReference>
<dbReference type="GO" id="GO:0032511">
    <property type="term" value="P:late endosome to vacuole transport via multivesicular body sorting pathway"/>
    <property type="evidence" value="ECO:0007669"/>
    <property type="project" value="TreeGrafter"/>
</dbReference>
<comment type="subcellular location">
    <subcellularLocation>
        <location evidence="1">Endosome</location>
    </subcellularLocation>
</comment>
<dbReference type="Gene3D" id="6.10.250.1710">
    <property type="match status" value="1"/>
</dbReference>
<name>A0A9P1DZD0_CUSEU</name>
<keyword evidence="3" id="KW-0967">Endosome</keyword>
<dbReference type="EMBL" id="CAMAPE010000005">
    <property type="protein sequence ID" value="CAH9066278.1"/>
    <property type="molecule type" value="Genomic_DNA"/>
</dbReference>
<reference evidence="5" key="1">
    <citation type="submission" date="2022-07" db="EMBL/GenBank/DDBJ databases">
        <authorList>
            <person name="Macas J."/>
            <person name="Novak P."/>
            <person name="Neumann P."/>
        </authorList>
    </citation>
    <scope>NUCLEOTIDE SEQUENCE</scope>
</reference>
<dbReference type="GO" id="GO:0000815">
    <property type="term" value="C:ESCRT III complex"/>
    <property type="evidence" value="ECO:0007669"/>
    <property type="project" value="TreeGrafter"/>
</dbReference>
<dbReference type="Proteomes" id="UP001152484">
    <property type="component" value="Unassembled WGS sequence"/>
</dbReference>
<dbReference type="GO" id="GO:0009898">
    <property type="term" value="C:cytoplasmic side of plasma membrane"/>
    <property type="evidence" value="ECO:0007669"/>
    <property type="project" value="TreeGrafter"/>
</dbReference>
<comment type="caution">
    <text evidence="5">The sequence shown here is derived from an EMBL/GenBank/DDBJ whole genome shotgun (WGS) entry which is preliminary data.</text>
</comment>
<dbReference type="Gene3D" id="1.10.287.1060">
    <property type="entry name" value="ESAT-6-like"/>
    <property type="match status" value="1"/>
</dbReference>
<evidence type="ECO:0000256" key="3">
    <source>
        <dbReference type="ARBA" id="ARBA00022753"/>
    </source>
</evidence>
<comment type="similarity">
    <text evidence="2">Belongs to the SNF7 family.</text>
</comment>
<evidence type="ECO:0000256" key="2">
    <source>
        <dbReference type="ARBA" id="ARBA00006190"/>
    </source>
</evidence>
<evidence type="ECO:0000256" key="4">
    <source>
        <dbReference type="SAM" id="MobiDB-lite"/>
    </source>
</evidence>
<protein>
    <submittedName>
        <fullName evidence="5">Uncharacterized protein</fullName>
    </submittedName>
</protein>
<feature type="region of interest" description="Disordered" evidence="4">
    <location>
        <begin position="173"/>
        <end position="211"/>
    </location>
</feature>
<dbReference type="PANTHER" id="PTHR22761">
    <property type="entry name" value="CHARGED MULTIVESICULAR BODY PROTEIN"/>
    <property type="match status" value="1"/>
</dbReference>
<dbReference type="PANTHER" id="PTHR22761:SF10">
    <property type="entry name" value="GH13992P"/>
    <property type="match status" value="1"/>
</dbReference>
<proteinExistence type="inferred from homology"/>
<dbReference type="AlphaFoldDB" id="A0A9P1DZD0"/>
<dbReference type="Pfam" id="PF03357">
    <property type="entry name" value="Snf7"/>
    <property type="match status" value="1"/>
</dbReference>
<gene>
    <name evidence="5" type="ORF">CEURO_LOCUS2357</name>
</gene>
<sequence>MFSRIFGNKPNKNAQNEGSLTTIVKLTETLTMLEKKESLLQKKASEEFERAKEFTRIKNMRAAKQCLKRKRLFEQQIEQLGNFQLRIHDQMIMIEGAKATSETVEALRTGAAAMRSIHKTMNVSNVDNTLEEINQQTEDTRQIQEALAVPFADIDEDELEAELEELESAGLEDELLQPANTGRAAPPRNLTTRQSTRPSEVDLRNDKDDDEEELVALQKAIAI</sequence>
<dbReference type="GO" id="GO:0005771">
    <property type="term" value="C:multivesicular body"/>
    <property type="evidence" value="ECO:0007669"/>
    <property type="project" value="TreeGrafter"/>
</dbReference>